<dbReference type="OrthoDB" id="1954212at2"/>
<dbReference type="AlphaFoldDB" id="R1AW61"/>
<dbReference type="Proteomes" id="UP000013378">
    <property type="component" value="Unassembled WGS sequence"/>
</dbReference>
<sequence length="177" mass="21026">MHKILKKFLNENRENKELYYKAVIMKNKEALQELEERFNNYIFRIYLFSYISKSIKFTSYKIKIQRKKIKDKEKMTLNIIDEDYQEERINTIEDTSIDFLEPIKNPNGTIDFNAVVQNKKILKEINKLTNRQKEILYDCIILDLDEKTVANNLKISIQSVNKTKNAAIKNIKRAIGA</sequence>
<dbReference type="RefSeq" id="WP_006308325.1">
    <property type="nucleotide sequence ID" value="NZ_ARZA01000061.1"/>
</dbReference>
<evidence type="ECO:0000313" key="1">
    <source>
        <dbReference type="EMBL" id="EOD01408.1"/>
    </source>
</evidence>
<protein>
    <recommendedName>
        <fullName evidence="3">RNA polymerase sigma factor 70 region 4 type 2 domain-containing protein</fullName>
    </recommendedName>
</protein>
<reference evidence="1 2" key="1">
    <citation type="journal article" date="2015" name="Geomicrobiol. J.">
        <title>Caldisalinibacter kiritimatiensis gen. nov., sp. nov., a moderately thermohalophilic thiosulfate-reducing bacterium from a hypersaline microbial mat.</title>
        <authorList>
            <person name="Ben Hania W."/>
            <person name="Joseph M."/>
            <person name="Fiebig A."/>
            <person name="Bunk B."/>
            <person name="Klenk H.-P."/>
            <person name="Fardeau M.-L."/>
            <person name="Spring S."/>
        </authorList>
    </citation>
    <scope>NUCLEOTIDE SEQUENCE [LARGE SCALE GENOMIC DNA]</scope>
    <source>
        <strain evidence="1 2">L21-TH-D2</strain>
    </source>
</reference>
<evidence type="ECO:0000313" key="2">
    <source>
        <dbReference type="Proteomes" id="UP000013378"/>
    </source>
</evidence>
<proteinExistence type="predicted"/>
<dbReference type="InterPro" id="IPR013324">
    <property type="entry name" value="RNA_pol_sigma_r3/r4-like"/>
</dbReference>
<organism evidence="1 2">
    <name type="scientific">Caldisalinibacter kiritimatiensis</name>
    <dbReference type="NCBI Taxonomy" id="1304284"/>
    <lineage>
        <taxon>Bacteria</taxon>
        <taxon>Bacillati</taxon>
        <taxon>Bacillota</taxon>
        <taxon>Tissierellia</taxon>
        <taxon>Tissierellales</taxon>
        <taxon>Thermohalobacteraceae</taxon>
        <taxon>Caldisalinibacter</taxon>
    </lineage>
</organism>
<dbReference type="STRING" id="1304284.L21TH_0523"/>
<dbReference type="eggNOG" id="ENOG5034BMF">
    <property type="taxonomic scope" value="Bacteria"/>
</dbReference>
<comment type="caution">
    <text evidence="1">The sequence shown here is derived from an EMBL/GenBank/DDBJ whole genome shotgun (WGS) entry which is preliminary data.</text>
</comment>
<dbReference type="EMBL" id="ARZA01000061">
    <property type="protein sequence ID" value="EOD01408.1"/>
    <property type="molecule type" value="Genomic_DNA"/>
</dbReference>
<gene>
    <name evidence="1" type="ORF">L21TH_0523</name>
</gene>
<dbReference type="Gene3D" id="1.20.140.160">
    <property type="match status" value="1"/>
</dbReference>
<accession>R1AW61</accession>
<dbReference type="SUPFAM" id="SSF88659">
    <property type="entry name" value="Sigma3 and sigma4 domains of RNA polymerase sigma factors"/>
    <property type="match status" value="1"/>
</dbReference>
<name>R1AW61_9FIRM</name>
<keyword evidence="2" id="KW-1185">Reference proteome</keyword>
<evidence type="ECO:0008006" key="3">
    <source>
        <dbReference type="Google" id="ProtNLM"/>
    </source>
</evidence>